<gene>
    <name evidence="1" type="ORF">FISHEDRAFT_73189</name>
</gene>
<dbReference type="AlphaFoldDB" id="A0A0D7AER8"/>
<keyword evidence="2" id="KW-1185">Reference proteome</keyword>
<organism evidence="1 2">
    <name type="scientific">Fistulina hepatica ATCC 64428</name>
    <dbReference type="NCBI Taxonomy" id="1128425"/>
    <lineage>
        <taxon>Eukaryota</taxon>
        <taxon>Fungi</taxon>
        <taxon>Dikarya</taxon>
        <taxon>Basidiomycota</taxon>
        <taxon>Agaricomycotina</taxon>
        <taxon>Agaricomycetes</taxon>
        <taxon>Agaricomycetidae</taxon>
        <taxon>Agaricales</taxon>
        <taxon>Fistulinaceae</taxon>
        <taxon>Fistulina</taxon>
    </lineage>
</organism>
<proteinExistence type="predicted"/>
<sequence length="97" mass="10345">MDSFASLDLLPASASLFATRASSSPASSLSPLSATSSSFIMASFATASSDETPDLCIPLDFEHLSDASYGWYVLLCSRIGHIFMDSSRGPPRRSDIF</sequence>
<accession>A0A0D7AER8</accession>
<reference evidence="1 2" key="1">
    <citation type="journal article" date="2015" name="Fungal Genet. Biol.">
        <title>Evolution of novel wood decay mechanisms in Agaricales revealed by the genome sequences of Fistulina hepatica and Cylindrobasidium torrendii.</title>
        <authorList>
            <person name="Floudas D."/>
            <person name="Held B.W."/>
            <person name="Riley R."/>
            <person name="Nagy L.G."/>
            <person name="Koehler G."/>
            <person name="Ransdell A.S."/>
            <person name="Younus H."/>
            <person name="Chow J."/>
            <person name="Chiniquy J."/>
            <person name="Lipzen A."/>
            <person name="Tritt A."/>
            <person name="Sun H."/>
            <person name="Haridas S."/>
            <person name="LaButti K."/>
            <person name="Ohm R.A."/>
            <person name="Kues U."/>
            <person name="Blanchette R.A."/>
            <person name="Grigoriev I.V."/>
            <person name="Minto R.E."/>
            <person name="Hibbett D.S."/>
        </authorList>
    </citation>
    <scope>NUCLEOTIDE SEQUENCE [LARGE SCALE GENOMIC DNA]</scope>
    <source>
        <strain evidence="1 2">ATCC 64428</strain>
    </source>
</reference>
<dbReference type="EMBL" id="KN881803">
    <property type="protein sequence ID" value="KIY48904.1"/>
    <property type="molecule type" value="Genomic_DNA"/>
</dbReference>
<dbReference type="Proteomes" id="UP000054144">
    <property type="component" value="Unassembled WGS sequence"/>
</dbReference>
<evidence type="ECO:0000313" key="1">
    <source>
        <dbReference type="EMBL" id="KIY48904.1"/>
    </source>
</evidence>
<evidence type="ECO:0000313" key="2">
    <source>
        <dbReference type="Proteomes" id="UP000054144"/>
    </source>
</evidence>
<name>A0A0D7AER8_9AGAR</name>
<protein>
    <submittedName>
        <fullName evidence="1">Uncharacterized protein</fullName>
    </submittedName>
</protein>